<evidence type="ECO:0000256" key="2">
    <source>
        <dbReference type="ARBA" id="ARBA00022741"/>
    </source>
</evidence>
<keyword evidence="1" id="KW-0436">Ligase</keyword>
<evidence type="ECO:0000256" key="1">
    <source>
        <dbReference type="ARBA" id="ARBA00022598"/>
    </source>
</evidence>
<protein>
    <submittedName>
        <fullName evidence="6">Biotin carboxylase</fullName>
    </submittedName>
</protein>
<evidence type="ECO:0000256" key="4">
    <source>
        <dbReference type="PROSITE-ProRule" id="PRU00409"/>
    </source>
</evidence>
<dbReference type="AlphaFoldDB" id="A0AAE3ZYC1"/>
<keyword evidence="2 4" id="KW-0547">Nucleotide-binding</keyword>
<dbReference type="PANTHER" id="PTHR43585:SF2">
    <property type="entry name" value="ATP-GRASP ENZYME FSQD"/>
    <property type="match status" value="1"/>
</dbReference>
<dbReference type="PANTHER" id="PTHR43585">
    <property type="entry name" value="FUMIPYRROLE BIOSYNTHESIS PROTEIN C"/>
    <property type="match status" value="1"/>
</dbReference>
<dbReference type="InterPro" id="IPR011761">
    <property type="entry name" value="ATP-grasp"/>
</dbReference>
<evidence type="ECO:0000259" key="5">
    <source>
        <dbReference type="PROSITE" id="PS50975"/>
    </source>
</evidence>
<dbReference type="Proteomes" id="UP001183629">
    <property type="component" value="Unassembled WGS sequence"/>
</dbReference>
<name>A0AAE3ZYC1_9ACTN</name>
<dbReference type="RefSeq" id="WP_310424827.1">
    <property type="nucleotide sequence ID" value="NZ_JAVDYC010000001.1"/>
</dbReference>
<dbReference type="GO" id="GO:0046872">
    <property type="term" value="F:metal ion binding"/>
    <property type="evidence" value="ECO:0007669"/>
    <property type="project" value="InterPro"/>
</dbReference>
<evidence type="ECO:0000313" key="6">
    <source>
        <dbReference type="EMBL" id="MDR7327474.1"/>
    </source>
</evidence>
<dbReference type="Gene3D" id="3.30.470.20">
    <property type="entry name" value="ATP-grasp fold, B domain"/>
    <property type="match status" value="1"/>
</dbReference>
<feature type="domain" description="ATP-grasp" evidence="5">
    <location>
        <begin position="96"/>
        <end position="292"/>
    </location>
</feature>
<comment type="caution">
    <text evidence="6">The sequence shown here is derived from an EMBL/GenBank/DDBJ whole genome shotgun (WGS) entry which is preliminary data.</text>
</comment>
<dbReference type="PROSITE" id="PS50975">
    <property type="entry name" value="ATP_GRASP"/>
    <property type="match status" value="1"/>
</dbReference>
<dbReference type="InterPro" id="IPR052032">
    <property type="entry name" value="ATP-dep_AA_Ligase"/>
</dbReference>
<dbReference type="GO" id="GO:0016874">
    <property type="term" value="F:ligase activity"/>
    <property type="evidence" value="ECO:0007669"/>
    <property type="project" value="UniProtKB-KW"/>
</dbReference>
<sequence>MLAAARGLATVIFLCDHESSYVRGVAAEVGALATACDITGLSDDEILALADCAELDGIITFSERQIMRTARLAARRGLAFHDPDTARAVTDKLVQRRRLAEAGVQNTRCRLVREPAGLGAALDEVGLPAILKPRCGAGSARTCRVDTRGEAVARLREFGDGEFIVEQVLAGEPTIAGADWADYVSVESVTSHGRIEHIEITGKFPLAEPLRETGYVVPSTLGEAAREAVRDVTTRALRALGVTHGATHTEVKLGADEPTIIEVNGRVGGYVADLIRTARGFDLIRAALLAALGRGGGAPEGGYRRHAFQLFLTPPMAAVSLRGLDGTEELLARRGIHAVEVFKRPGDRIDWRDGTLAYVGIVHGAGADHHDVRRLAELSLRTLNITYELAKSP</sequence>
<gene>
    <name evidence="6" type="ORF">J2S44_007724</name>
</gene>
<dbReference type="EMBL" id="JAVDYC010000001">
    <property type="protein sequence ID" value="MDR7327474.1"/>
    <property type="molecule type" value="Genomic_DNA"/>
</dbReference>
<dbReference type="GO" id="GO:0005524">
    <property type="term" value="F:ATP binding"/>
    <property type="evidence" value="ECO:0007669"/>
    <property type="project" value="UniProtKB-UniRule"/>
</dbReference>
<evidence type="ECO:0000256" key="3">
    <source>
        <dbReference type="ARBA" id="ARBA00022840"/>
    </source>
</evidence>
<keyword evidence="7" id="KW-1185">Reference proteome</keyword>
<organism evidence="6 7">
    <name type="scientific">Catenuloplanes niger</name>
    <dbReference type="NCBI Taxonomy" id="587534"/>
    <lineage>
        <taxon>Bacteria</taxon>
        <taxon>Bacillati</taxon>
        <taxon>Actinomycetota</taxon>
        <taxon>Actinomycetes</taxon>
        <taxon>Micromonosporales</taxon>
        <taxon>Micromonosporaceae</taxon>
        <taxon>Catenuloplanes</taxon>
    </lineage>
</organism>
<dbReference type="SUPFAM" id="SSF56059">
    <property type="entry name" value="Glutathione synthetase ATP-binding domain-like"/>
    <property type="match status" value="1"/>
</dbReference>
<evidence type="ECO:0000313" key="7">
    <source>
        <dbReference type="Proteomes" id="UP001183629"/>
    </source>
</evidence>
<dbReference type="Pfam" id="PF13535">
    <property type="entry name" value="ATP-grasp_4"/>
    <property type="match status" value="1"/>
</dbReference>
<accession>A0AAE3ZYC1</accession>
<proteinExistence type="predicted"/>
<reference evidence="6 7" key="1">
    <citation type="submission" date="2023-07" db="EMBL/GenBank/DDBJ databases">
        <title>Sequencing the genomes of 1000 actinobacteria strains.</title>
        <authorList>
            <person name="Klenk H.-P."/>
        </authorList>
    </citation>
    <scope>NUCLEOTIDE SEQUENCE [LARGE SCALE GENOMIC DNA]</scope>
    <source>
        <strain evidence="6 7">DSM 44711</strain>
    </source>
</reference>
<keyword evidence="3 4" id="KW-0067">ATP-binding</keyword>